<feature type="domain" description="Membrane protein NfeD2 N-terminal transmembrane" evidence="2">
    <location>
        <begin position="1"/>
        <end position="98"/>
    </location>
</feature>
<dbReference type="RefSeq" id="WP_060536073.1">
    <property type="nucleotide sequence ID" value="NZ_CP013023.1"/>
</dbReference>
<dbReference type="Gene3D" id="2.40.50.140">
    <property type="entry name" value="Nucleic acid-binding proteins"/>
    <property type="match status" value="1"/>
</dbReference>
<feature type="transmembrane region" description="Helical" evidence="1">
    <location>
        <begin position="5"/>
        <end position="23"/>
    </location>
</feature>
<dbReference type="GO" id="GO:0008233">
    <property type="term" value="F:peptidase activity"/>
    <property type="evidence" value="ECO:0007669"/>
    <property type="project" value="UniProtKB-KW"/>
</dbReference>
<reference evidence="4" key="1">
    <citation type="submission" date="2015-10" db="EMBL/GenBank/DDBJ databases">
        <title>Genome of Paenibacillus bovis sp. nov.</title>
        <authorList>
            <person name="Wu Z."/>
            <person name="Gao C."/>
            <person name="Liu Z."/>
            <person name="Zheng H."/>
        </authorList>
    </citation>
    <scope>NUCLEOTIDE SEQUENCE [LARGE SCALE GENOMIC DNA]</scope>
    <source>
        <strain evidence="4">BD3526</strain>
    </source>
</reference>
<feature type="transmembrane region" description="Helical" evidence="1">
    <location>
        <begin position="43"/>
        <end position="60"/>
    </location>
</feature>
<keyword evidence="1" id="KW-0472">Membrane</keyword>
<dbReference type="InterPro" id="IPR058653">
    <property type="entry name" value="NfeD2_TM"/>
</dbReference>
<dbReference type="EMBL" id="CP013023">
    <property type="protein sequence ID" value="ANF97984.1"/>
    <property type="molecule type" value="Genomic_DNA"/>
</dbReference>
<name>A0A172ZK24_9BACL</name>
<reference evidence="3 4" key="2">
    <citation type="journal article" date="2016" name="Int. J. Syst. Evol. Microbiol.">
        <title>Paenibacillus bovis sp. nov., isolated from raw yak (Bos grunniens) milk.</title>
        <authorList>
            <person name="Gao C."/>
            <person name="Han J."/>
            <person name="Liu Z."/>
            <person name="Xu X."/>
            <person name="Hang F."/>
            <person name="Wu Z."/>
        </authorList>
    </citation>
    <scope>NUCLEOTIDE SEQUENCE [LARGE SCALE GENOMIC DNA]</scope>
    <source>
        <strain evidence="3 4">BD3526</strain>
    </source>
</reference>
<evidence type="ECO:0000313" key="3">
    <source>
        <dbReference type="EMBL" id="ANF97984.1"/>
    </source>
</evidence>
<dbReference type="Pfam" id="PF25842">
    <property type="entry name" value="NfeD_TM"/>
    <property type="match status" value="1"/>
</dbReference>
<dbReference type="STRING" id="1616788.AR543_19465"/>
<dbReference type="AlphaFoldDB" id="A0A172ZK24"/>
<dbReference type="InterPro" id="IPR012340">
    <property type="entry name" value="NA-bd_OB-fold"/>
</dbReference>
<dbReference type="Proteomes" id="UP000078148">
    <property type="component" value="Chromosome"/>
</dbReference>
<keyword evidence="4" id="KW-1185">Reference proteome</keyword>
<dbReference type="GO" id="GO:0006508">
    <property type="term" value="P:proteolysis"/>
    <property type="evidence" value="ECO:0007669"/>
    <property type="project" value="UniProtKB-KW"/>
</dbReference>
<dbReference type="KEGG" id="pbv:AR543_19465"/>
<protein>
    <submittedName>
        <fullName evidence="3">Protease</fullName>
    </submittedName>
</protein>
<keyword evidence="1" id="KW-0812">Transmembrane</keyword>
<organism evidence="3 4">
    <name type="scientific">Paenibacillus bovis</name>
    <dbReference type="NCBI Taxonomy" id="1616788"/>
    <lineage>
        <taxon>Bacteria</taxon>
        <taxon>Bacillati</taxon>
        <taxon>Bacillota</taxon>
        <taxon>Bacilli</taxon>
        <taxon>Bacillales</taxon>
        <taxon>Paenibacillaceae</taxon>
        <taxon>Paenibacillus</taxon>
    </lineage>
</organism>
<keyword evidence="3" id="KW-0378">Hydrolase</keyword>
<evidence type="ECO:0000313" key="4">
    <source>
        <dbReference type="Proteomes" id="UP000078148"/>
    </source>
</evidence>
<proteinExistence type="predicted"/>
<dbReference type="OrthoDB" id="1683445at2"/>
<evidence type="ECO:0000259" key="2">
    <source>
        <dbReference type="Pfam" id="PF25842"/>
    </source>
</evidence>
<sequence length="180" mass="18807">METLYWTCLIIGAVYALFSLLFGDLLGDVLGGLELPGPDVFKPVVLAGMVTVFGGAGILLARYTDMSIGVELLLSILAAIAGALFVFFVYVKPMENSEVSTSYSIREMIGRIGEVTIPVPGEGYGEVMIKVAGGNTVHIASSFEHSPIAAGVRVVIVEESAGVLAVAEFEQGLAADPAPL</sequence>
<feature type="transmembrane region" description="Helical" evidence="1">
    <location>
        <begin position="72"/>
        <end position="91"/>
    </location>
</feature>
<evidence type="ECO:0000256" key="1">
    <source>
        <dbReference type="SAM" id="Phobius"/>
    </source>
</evidence>
<gene>
    <name evidence="3" type="ORF">AR543_19465</name>
</gene>
<accession>A0A172ZK24</accession>
<keyword evidence="3" id="KW-0645">Protease</keyword>
<keyword evidence="1" id="KW-1133">Transmembrane helix</keyword>